<proteinExistence type="predicted"/>
<dbReference type="EMBL" id="BLXT01004377">
    <property type="protein sequence ID" value="GFO12208.1"/>
    <property type="molecule type" value="Genomic_DNA"/>
</dbReference>
<organism evidence="1 2">
    <name type="scientific">Plakobranchus ocellatus</name>
    <dbReference type="NCBI Taxonomy" id="259542"/>
    <lineage>
        <taxon>Eukaryota</taxon>
        <taxon>Metazoa</taxon>
        <taxon>Spiralia</taxon>
        <taxon>Lophotrochozoa</taxon>
        <taxon>Mollusca</taxon>
        <taxon>Gastropoda</taxon>
        <taxon>Heterobranchia</taxon>
        <taxon>Euthyneura</taxon>
        <taxon>Panpulmonata</taxon>
        <taxon>Sacoglossa</taxon>
        <taxon>Placobranchoidea</taxon>
        <taxon>Plakobranchidae</taxon>
        <taxon>Plakobranchus</taxon>
    </lineage>
</organism>
<dbReference type="AlphaFoldDB" id="A0AAV4B0E1"/>
<accession>A0AAV4B0E1</accession>
<evidence type="ECO:0000313" key="1">
    <source>
        <dbReference type="EMBL" id="GFO12208.1"/>
    </source>
</evidence>
<evidence type="ECO:0000313" key="2">
    <source>
        <dbReference type="Proteomes" id="UP000735302"/>
    </source>
</evidence>
<name>A0AAV4B0E1_9GAST</name>
<reference evidence="1 2" key="1">
    <citation type="journal article" date="2021" name="Elife">
        <title>Chloroplast acquisition without the gene transfer in kleptoplastic sea slugs, Plakobranchus ocellatus.</title>
        <authorList>
            <person name="Maeda T."/>
            <person name="Takahashi S."/>
            <person name="Yoshida T."/>
            <person name="Shimamura S."/>
            <person name="Takaki Y."/>
            <person name="Nagai Y."/>
            <person name="Toyoda A."/>
            <person name="Suzuki Y."/>
            <person name="Arimoto A."/>
            <person name="Ishii H."/>
            <person name="Satoh N."/>
            <person name="Nishiyama T."/>
            <person name="Hasebe M."/>
            <person name="Maruyama T."/>
            <person name="Minagawa J."/>
            <person name="Obokata J."/>
            <person name="Shigenobu S."/>
        </authorList>
    </citation>
    <scope>NUCLEOTIDE SEQUENCE [LARGE SCALE GENOMIC DNA]</scope>
</reference>
<dbReference type="Proteomes" id="UP000735302">
    <property type="component" value="Unassembled WGS sequence"/>
</dbReference>
<protein>
    <submittedName>
        <fullName evidence="1">Uncharacterized protein</fullName>
    </submittedName>
</protein>
<sequence length="98" mass="10633">MYASNKPIITDLAAGKLCKRHRHKISREVFPHPLTVACWRQKAKRLTGCSETGQSVLCLCRGVGGTVACESALRSAGTLLSRVLAWSRRPGLTEGLKA</sequence>
<gene>
    <name evidence="1" type="ORF">PoB_003871300</name>
</gene>
<comment type="caution">
    <text evidence="1">The sequence shown here is derived from an EMBL/GenBank/DDBJ whole genome shotgun (WGS) entry which is preliminary data.</text>
</comment>
<keyword evidence="2" id="KW-1185">Reference proteome</keyword>